<name>A0ABS9HE13_9ACTN</name>
<dbReference type="InterPro" id="IPR050557">
    <property type="entry name" value="RTX_toxin/Mannuronan_C5-epim"/>
</dbReference>
<sequence>MRSLHLATTGLLAATLLATPTAYAAGETCQGRPATVVGTPNQLGLTGTEGDDVIVTNGATSTSTLGGNDLVCVTGGSQFGDVRLDAGSGDDVVDATAVVGGVSVQLGAGADTYTGSAYDERVAGGAQGADTERDVITTGAGGDDVVVSGTRRDLSNADVVMIGADDGQGFGNEVYWSGPLAPGGRLDGGGDALLGFDTVPGSVVVDAVAGILSHDGVVVLSWTGVDRFRAGSDRTTAPGRFEFRGSDRDESLELVFAQAYQGRQRLDLGGGDDTLLLGDENLGARGSRYLGGAGDDHVALSAGTRLDLDLERERIKTWPAGSVFRSTFAGFESQLVSAKRLVLKGTNRSEDLRFYACRATVKGRGGADDIRQSRGNDYFEAGLCDSRSFRLYGGGGNDVLRGGRGPDLVVGGSGRDTAYGNAGRDRCSAEKARSCEVRLR</sequence>
<comment type="caution">
    <text evidence="4">The sequence shown here is derived from an EMBL/GenBank/DDBJ whole genome shotgun (WGS) entry which is preliminary data.</text>
</comment>
<dbReference type="InterPro" id="IPR001343">
    <property type="entry name" value="Hemolysn_Ca-bd"/>
</dbReference>
<accession>A0ABS9HE13</accession>
<dbReference type="SUPFAM" id="SSF51120">
    <property type="entry name" value="beta-Roll"/>
    <property type="match status" value="2"/>
</dbReference>
<gene>
    <name evidence="4" type="ORF">L2K70_13150</name>
</gene>
<dbReference type="PANTHER" id="PTHR38340:SF1">
    <property type="entry name" value="S-LAYER PROTEIN"/>
    <property type="match status" value="1"/>
</dbReference>
<feature type="chain" id="PRO_5047410139" description="Calcium-binding protein" evidence="3">
    <location>
        <begin position="25"/>
        <end position="440"/>
    </location>
</feature>
<evidence type="ECO:0000256" key="1">
    <source>
        <dbReference type="ARBA" id="ARBA00004613"/>
    </source>
</evidence>
<protein>
    <recommendedName>
        <fullName evidence="6">Calcium-binding protein</fullName>
    </recommendedName>
</protein>
<reference evidence="4 5" key="1">
    <citation type="submission" date="2022-01" db="EMBL/GenBank/DDBJ databases">
        <title>Nocardioides sp. nov., an actinomycete isolated from mining soil.</title>
        <authorList>
            <person name="Liu L."/>
        </authorList>
    </citation>
    <scope>NUCLEOTIDE SEQUENCE [LARGE SCALE GENOMIC DNA]</scope>
    <source>
        <strain evidence="4 5">KLBMP 9356</strain>
    </source>
</reference>
<keyword evidence="3" id="KW-0732">Signal</keyword>
<dbReference type="Proteomes" id="UP001201161">
    <property type="component" value="Unassembled WGS sequence"/>
</dbReference>
<keyword evidence="2" id="KW-0964">Secreted</keyword>
<dbReference type="PANTHER" id="PTHR38340">
    <property type="entry name" value="S-LAYER PROTEIN"/>
    <property type="match status" value="1"/>
</dbReference>
<evidence type="ECO:0000313" key="5">
    <source>
        <dbReference type="Proteomes" id="UP001201161"/>
    </source>
</evidence>
<dbReference type="Pfam" id="PF00353">
    <property type="entry name" value="HemolysinCabind"/>
    <property type="match status" value="2"/>
</dbReference>
<feature type="signal peptide" evidence="3">
    <location>
        <begin position="1"/>
        <end position="24"/>
    </location>
</feature>
<dbReference type="EMBL" id="JAKJHZ010000007">
    <property type="protein sequence ID" value="MCF6378552.1"/>
    <property type="molecule type" value="Genomic_DNA"/>
</dbReference>
<organism evidence="4 5">
    <name type="scientific">Nocardioides potassii</name>
    <dbReference type="NCBI Taxonomy" id="2911371"/>
    <lineage>
        <taxon>Bacteria</taxon>
        <taxon>Bacillati</taxon>
        <taxon>Actinomycetota</taxon>
        <taxon>Actinomycetes</taxon>
        <taxon>Propionibacteriales</taxon>
        <taxon>Nocardioidaceae</taxon>
        <taxon>Nocardioides</taxon>
    </lineage>
</organism>
<dbReference type="InterPro" id="IPR011049">
    <property type="entry name" value="Serralysin-like_metalloprot_C"/>
</dbReference>
<keyword evidence="5" id="KW-1185">Reference proteome</keyword>
<dbReference type="PRINTS" id="PR00313">
    <property type="entry name" value="CABNDNGRPT"/>
</dbReference>
<dbReference type="Gene3D" id="2.150.10.10">
    <property type="entry name" value="Serralysin-like metalloprotease, C-terminal"/>
    <property type="match status" value="1"/>
</dbReference>
<evidence type="ECO:0000256" key="3">
    <source>
        <dbReference type="SAM" id="SignalP"/>
    </source>
</evidence>
<dbReference type="RefSeq" id="WP_236402603.1">
    <property type="nucleotide sequence ID" value="NZ_JAKJHZ010000007.1"/>
</dbReference>
<comment type="subcellular location">
    <subcellularLocation>
        <location evidence="1">Secreted</location>
    </subcellularLocation>
</comment>
<proteinExistence type="predicted"/>
<evidence type="ECO:0000256" key="2">
    <source>
        <dbReference type="ARBA" id="ARBA00022525"/>
    </source>
</evidence>
<evidence type="ECO:0000313" key="4">
    <source>
        <dbReference type="EMBL" id="MCF6378552.1"/>
    </source>
</evidence>
<evidence type="ECO:0008006" key="6">
    <source>
        <dbReference type="Google" id="ProtNLM"/>
    </source>
</evidence>